<keyword evidence="3 6" id="KW-0808">Transferase</keyword>
<dbReference type="PROSITE" id="PS51443">
    <property type="entry name" value="PCS"/>
    <property type="match status" value="1"/>
</dbReference>
<evidence type="ECO:0000256" key="4">
    <source>
        <dbReference type="ARBA" id="ARBA00022723"/>
    </source>
</evidence>
<evidence type="ECO:0000313" key="7">
    <source>
        <dbReference type="Proteomes" id="UP000548582"/>
    </source>
</evidence>
<evidence type="ECO:0000313" key="6">
    <source>
        <dbReference type="EMBL" id="NMJ43846.1"/>
    </source>
</evidence>
<dbReference type="RefSeq" id="WP_170056042.1">
    <property type="nucleotide sequence ID" value="NZ_JABBKX010000010.1"/>
</dbReference>
<dbReference type="AlphaFoldDB" id="A0A848EIM8"/>
<comment type="caution">
    <text evidence="6">The sequence shown here is derived from an EMBL/GenBank/DDBJ whole genome shotgun (WGS) entry which is preliminary data.</text>
</comment>
<sequence>MTRRLALALLLCGLLFPWHLRAQLVALDTPDGAARFHRAIGGPQALGLLANLETEVFLTFCGPASLATALNALGLHEPSPAAFFPHRRMTQDSLFTPANLAVKSYAAVQAGGLTLEQLADFARNLGAAAEAVYADTVDAAALRARISAALADPASRVIVNYSRIPLGQEGDGHISPVAAYDAESDSVLILDVARYKYPPVWTPIATLLVAMQHVDPDAGRVRGLLFLTARRAQ</sequence>
<dbReference type="SUPFAM" id="SSF54001">
    <property type="entry name" value="Cysteine proteinases"/>
    <property type="match status" value="1"/>
</dbReference>
<accession>A0A848EIM8</accession>
<dbReference type="GO" id="GO:0010038">
    <property type="term" value="P:response to metal ion"/>
    <property type="evidence" value="ECO:0007669"/>
    <property type="project" value="InterPro"/>
</dbReference>
<proteinExistence type="predicted"/>
<dbReference type="GO" id="GO:0046938">
    <property type="term" value="P:phytochelatin biosynthetic process"/>
    <property type="evidence" value="ECO:0007669"/>
    <property type="project" value="InterPro"/>
</dbReference>
<reference evidence="6 7" key="1">
    <citation type="submission" date="2020-03" db="EMBL/GenBank/DDBJ databases">
        <authorList>
            <person name="Sun Q."/>
        </authorList>
    </citation>
    <scope>NUCLEOTIDE SEQUENCE [LARGE SCALE GENOMIC DNA]</scope>
    <source>
        <strain evidence="6 7">JC162</strain>
    </source>
</reference>
<dbReference type="InterPro" id="IPR040409">
    <property type="entry name" value="PCS-like"/>
</dbReference>
<dbReference type="Pfam" id="PF05023">
    <property type="entry name" value="Phytochelatin"/>
    <property type="match status" value="1"/>
</dbReference>
<dbReference type="InterPro" id="IPR007719">
    <property type="entry name" value="PCS_N"/>
</dbReference>
<feature type="domain" description="Peptidase C83" evidence="5">
    <location>
        <begin position="8"/>
        <end position="232"/>
    </location>
</feature>
<name>A0A848EIM8_9PROT</name>
<evidence type="ECO:0000256" key="2">
    <source>
        <dbReference type="ARBA" id="ARBA00022539"/>
    </source>
</evidence>
<keyword evidence="4" id="KW-0479">Metal-binding</keyword>
<dbReference type="GO" id="GO:0016756">
    <property type="term" value="F:glutathione gamma-glutamylcysteinyltransferase activity"/>
    <property type="evidence" value="ECO:0007669"/>
    <property type="project" value="UniProtKB-EC"/>
</dbReference>
<dbReference type="PANTHER" id="PTHR33447">
    <property type="entry name" value="GLUTATHIONE GAMMA-GLUTAMYLCYSTEINYLTRANSFERASE"/>
    <property type="match status" value="1"/>
</dbReference>
<keyword evidence="7" id="KW-1185">Reference proteome</keyword>
<evidence type="ECO:0000259" key="5">
    <source>
        <dbReference type="PROSITE" id="PS51443"/>
    </source>
</evidence>
<dbReference type="InterPro" id="IPR038156">
    <property type="entry name" value="PCS_N_sf"/>
</dbReference>
<gene>
    <name evidence="6" type="ORF">GWK16_21540</name>
</gene>
<dbReference type="GO" id="GO:0046872">
    <property type="term" value="F:metal ion binding"/>
    <property type="evidence" value="ECO:0007669"/>
    <property type="project" value="UniProtKB-KW"/>
</dbReference>
<dbReference type="PANTHER" id="PTHR33447:SF20">
    <property type="entry name" value="GLUTATHIONE GAMMA-GLUTAMYLCYSTEINYLTRANSFERASE"/>
    <property type="match status" value="1"/>
</dbReference>
<protein>
    <recommendedName>
        <fullName evidence="1">glutathione gamma-glutamylcysteinyltransferase</fullName>
        <ecNumber evidence="1">2.3.2.15</ecNumber>
    </recommendedName>
</protein>
<dbReference type="Gene3D" id="3.90.70.30">
    <property type="entry name" value="Phytochelatin synthase, N-terminal domain"/>
    <property type="match status" value="1"/>
</dbReference>
<dbReference type="Proteomes" id="UP000548582">
    <property type="component" value="Unassembled WGS sequence"/>
</dbReference>
<keyword evidence="2" id="KW-0104">Cadmium</keyword>
<evidence type="ECO:0000256" key="1">
    <source>
        <dbReference type="ARBA" id="ARBA00012468"/>
    </source>
</evidence>
<dbReference type="EC" id="2.3.2.15" evidence="1"/>
<organism evidence="6 7">
    <name type="scientific">Neoroseomonas marina</name>
    <dbReference type="NCBI Taxonomy" id="1232220"/>
    <lineage>
        <taxon>Bacteria</taxon>
        <taxon>Pseudomonadati</taxon>
        <taxon>Pseudomonadota</taxon>
        <taxon>Alphaproteobacteria</taxon>
        <taxon>Acetobacterales</taxon>
        <taxon>Acetobacteraceae</taxon>
        <taxon>Neoroseomonas</taxon>
    </lineage>
</organism>
<dbReference type="EMBL" id="JABBKX010000010">
    <property type="protein sequence ID" value="NMJ43846.1"/>
    <property type="molecule type" value="Genomic_DNA"/>
</dbReference>
<evidence type="ECO:0000256" key="3">
    <source>
        <dbReference type="ARBA" id="ARBA00022679"/>
    </source>
</evidence>
<dbReference type="InterPro" id="IPR038765">
    <property type="entry name" value="Papain-like_cys_pep_sf"/>
</dbReference>